<dbReference type="SMART" id="SM00347">
    <property type="entry name" value="HTH_MARR"/>
    <property type="match status" value="1"/>
</dbReference>
<dbReference type="PROSITE" id="PS50995">
    <property type="entry name" value="HTH_MARR_2"/>
    <property type="match status" value="1"/>
</dbReference>
<evidence type="ECO:0000313" key="2">
    <source>
        <dbReference type="EMBL" id="ODM04412.1"/>
    </source>
</evidence>
<organism evidence="2 3">
    <name type="scientific">Eisenbergiella tayi</name>
    <dbReference type="NCBI Taxonomy" id="1432052"/>
    <lineage>
        <taxon>Bacteria</taxon>
        <taxon>Bacillati</taxon>
        <taxon>Bacillota</taxon>
        <taxon>Clostridia</taxon>
        <taxon>Lachnospirales</taxon>
        <taxon>Lachnospiraceae</taxon>
        <taxon>Eisenbergiella</taxon>
    </lineage>
</organism>
<dbReference type="AlphaFoldDB" id="A0A1E3A6M0"/>
<dbReference type="InterPro" id="IPR036388">
    <property type="entry name" value="WH-like_DNA-bd_sf"/>
</dbReference>
<accession>A0A1E3A6M0</accession>
<dbReference type="PRINTS" id="PR00598">
    <property type="entry name" value="HTHMARR"/>
</dbReference>
<name>A0A1E3A6M0_9FIRM</name>
<dbReference type="PANTHER" id="PTHR33164">
    <property type="entry name" value="TRANSCRIPTIONAL REGULATOR, MARR FAMILY"/>
    <property type="match status" value="1"/>
</dbReference>
<dbReference type="Proteomes" id="UP000094067">
    <property type="component" value="Unassembled WGS sequence"/>
</dbReference>
<dbReference type="GO" id="GO:0006950">
    <property type="term" value="P:response to stress"/>
    <property type="evidence" value="ECO:0007669"/>
    <property type="project" value="TreeGrafter"/>
</dbReference>
<dbReference type="InterPro" id="IPR036390">
    <property type="entry name" value="WH_DNA-bd_sf"/>
</dbReference>
<dbReference type="RefSeq" id="WP_069154559.1">
    <property type="nucleotide sequence ID" value="NZ_MCGH01000003.1"/>
</dbReference>
<evidence type="ECO:0000259" key="1">
    <source>
        <dbReference type="PROSITE" id="PS50995"/>
    </source>
</evidence>
<proteinExistence type="predicted"/>
<gene>
    <name evidence="2" type="ORF">BEI61_05219</name>
</gene>
<dbReference type="EMBL" id="MCGH01000003">
    <property type="protein sequence ID" value="ODM04412.1"/>
    <property type="molecule type" value="Genomic_DNA"/>
</dbReference>
<protein>
    <submittedName>
        <fullName evidence="2">MarR family protein</fullName>
    </submittedName>
</protein>
<dbReference type="InterPro" id="IPR039422">
    <property type="entry name" value="MarR/SlyA-like"/>
</dbReference>
<dbReference type="PANTHER" id="PTHR33164:SF43">
    <property type="entry name" value="HTH-TYPE TRANSCRIPTIONAL REPRESSOR YETL"/>
    <property type="match status" value="1"/>
</dbReference>
<dbReference type="GO" id="GO:0003700">
    <property type="term" value="F:DNA-binding transcription factor activity"/>
    <property type="evidence" value="ECO:0007669"/>
    <property type="project" value="InterPro"/>
</dbReference>
<dbReference type="Gene3D" id="1.10.10.10">
    <property type="entry name" value="Winged helix-like DNA-binding domain superfamily/Winged helix DNA-binding domain"/>
    <property type="match status" value="1"/>
</dbReference>
<sequence length="148" mass="17445">MKSEKGAEMFVYKLLQVMPDWHSRLVRPFKEMLNGEMSLETYYCLQTLRMRGLATMTELAHELKVPKQQVTKLVDKLCECEFVERVQHAEDRRSVCIRLTPKAVTYLDSYYTKNRAFIESLEEQLTEEDIMRLNQAVGILIDILPKLR</sequence>
<dbReference type="Pfam" id="PF01047">
    <property type="entry name" value="MarR"/>
    <property type="match status" value="1"/>
</dbReference>
<reference evidence="2 3" key="1">
    <citation type="submission" date="2016-07" db="EMBL/GenBank/DDBJ databases">
        <title>Characterization of isolates of Eisenbergiella tayi derived from blood cultures, using whole genome sequencing.</title>
        <authorList>
            <person name="Burdz T."/>
            <person name="Wiebe D."/>
            <person name="Huynh C."/>
            <person name="Bernard K."/>
        </authorList>
    </citation>
    <scope>NUCLEOTIDE SEQUENCE [LARGE SCALE GENOMIC DNA]</scope>
    <source>
        <strain evidence="2 3">NML 110608</strain>
    </source>
</reference>
<feature type="domain" description="HTH marR-type" evidence="1">
    <location>
        <begin position="7"/>
        <end position="148"/>
    </location>
</feature>
<comment type="caution">
    <text evidence="2">The sequence shown here is derived from an EMBL/GenBank/DDBJ whole genome shotgun (WGS) entry which is preliminary data.</text>
</comment>
<dbReference type="InterPro" id="IPR000835">
    <property type="entry name" value="HTH_MarR-typ"/>
</dbReference>
<dbReference type="SUPFAM" id="SSF46785">
    <property type="entry name" value="Winged helix' DNA-binding domain"/>
    <property type="match status" value="1"/>
</dbReference>
<evidence type="ECO:0000313" key="3">
    <source>
        <dbReference type="Proteomes" id="UP000094067"/>
    </source>
</evidence>